<name>A0ABD0KDK7_9CAEN</name>
<organism evidence="1 2">
    <name type="scientific">Batillaria attramentaria</name>
    <dbReference type="NCBI Taxonomy" id="370345"/>
    <lineage>
        <taxon>Eukaryota</taxon>
        <taxon>Metazoa</taxon>
        <taxon>Spiralia</taxon>
        <taxon>Lophotrochozoa</taxon>
        <taxon>Mollusca</taxon>
        <taxon>Gastropoda</taxon>
        <taxon>Caenogastropoda</taxon>
        <taxon>Sorbeoconcha</taxon>
        <taxon>Cerithioidea</taxon>
        <taxon>Batillariidae</taxon>
        <taxon>Batillaria</taxon>
    </lineage>
</organism>
<protein>
    <submittedName>
        <fullName evidence="1">Uncharacterized protein</fullName>
    </submittedName>
</protein>
<gene>
    <name evidence="1" type="ORF">BaRGS_00023490</name>
</gene>
<proteinExistence type="predicted"/>
<accession>A0ABD0KDK7</accession>
<evidence type="ECO:0000313" key="1">
    <source>
        <dbReference type="EMBL" id="KAK7485239.1"/>
    </source>
</evidence>
<dbReference type="Proteomes" id="UP001519460">
    <property type="component" value="Unassembled WGS sequence"/>
</dbReference>
<reference evidence="1 2" key="1">
    <citation type="journal article" date="2023" name="Sci. Data">
        <title>Genome assembly of the Korean intertidal mud-creeper Batillaria attramentaria.</title>
        <authorList>
            <person name="Patra A.K."/>
            <person name="Ho P.T."/>
            <person name="Jun S."/>
            <person name="Lee S.J."/>
            <person name="Kim Y."/>
            <person name="Won Y.J."/>
        </authorList>
    </citation>
    <scope>NUCLEOTIDE SEQUENCE [LARGE SCALE GENOMIC DNA]</scope>
    <source>
        <strain evidence="1">Wonlab-2016</strain>
    </source>
</reference>
<dbReference type="EMBL" id="JACVVK020000197">
    <property type="protein sequence ID" value="KAK7485239.1"/>
    <property type="molecule type" value="Genomic_DNA"/>
</dbReference>
<evidence type="ECO:0000313" key="2">
    <source>
        <dbReference type="Proteomes" id="UP001519460"/>
    </source>
</evidence>
<comment type="caution">
    <text evidence="1">The sequence shown here is derived from an EMBL/GenBank/DDBJ whole genome shotgun (WGS) entry which is preliminary data.</text>
</comment>
<keyword evidence="2" id="KW-1185">Reference proteome</keyword>
<dbReference type="AlphaFoldDB" id="A0ABD0KDK7"/>
<sequence>MPCRQPPTANRASNGAGMGACLSVAYHLSPINQELPAVKQTALRCLCDLAVSVHVVACGHCVVQTFPCIVFGSPAVSSYVYLAHHVSVATFEAGELEIGYSVAACFTQCSQAGSMLFCGCMLHSV</sequence>